<protein>
    <recommendedName>
        <fullName evidence="3">Aminotransferase-like plant mobile domain-containing protein</fullName>
    </recommendedName>
</protein>
<comment type="caution">
    <text evidence="1">The sequence shown here is derived from an EMBL/GenBank/DDBJ whole genome shotgun (WGS) entry which is preliminary data.</text>
</comment>
<dbReference type="AlphaFoldDB" id="A0A9Q1QAV8"/>
<reference evidence="1" key="1">
    <citation type="submission" date="2022-04" db="EMBL/GenBank/DDBJ databases">
        <title>Carnegiea gigantea Genome sequencing and assembly v2.</title>
        <authorList>
            <person name="Copetti D."/>
            <person name="Sanderson M.J."/>
            <person name="Burquez A."/>
            <person name="Wojciechowski M.F."/>
        </authorList>
    </citation>
    <scope>NUCLEOTIDE SEQUENCE</scope>
    <source>
        <strain evidence="1">SGP5-SGP5p</strain>
        <tissue evidence="1">Aerial part</tissue>
    </source>
</reference>
<proteinExistence type="predicted"/>
<keyword evidence="2" id="KW-1185">Reference proteome</keyword>
<organism evidence="1 2">
    <name type="scientific">Carnegiea gigantea</name>
    <dbReference type="NCBI Taxonomy" id="171969"/>
    <lineage>
        <taxon>Eukaryota</taxon>
        <taxon>Viridiplantae</taxon>
        <taxon>Streptophyta</taxon>
        <taxon>Embryophyta</taxon>
        <taxon>Tracheophyta</taxon>
        <taxon>Spermatophyta</taxon>
        <taxon>Magnoliopsida</taxon>
        <taxon>eudicotyledons</taxon>
        <taxon>Gunneridae</taxon>
        <taxon>Pentapetalae</taxon>
        <taxon>Caryophyllales</taxon>
        <taxon>Cactineae</taxon>
        <taxon>Cactaceae</taxon>
        <taxon>Cactoideae</taxon>
        <taxon>Echinocereeae</taxon>
        <taxon>Carnegiea</taxon>
    </lineage>
</organism>
<dbReference type="Proteomes" id="UP001153076">
    <property type="component" value="Unassembled WGS sequence"/>
</dbReference>
<sequence>MATLMASGRRISLAQMVLGYIYHGLGEAASHPDHPGKANVIFPSHYVIGWLGGLFPYLSCHRPDSDCPSDFPTLVHYARLLGSKFTIPQARHIFRDGRYLSLRASSYREDSHNGRDVIDMGLSNEDFKFLLSIRALRQQRSIMDLGQAHADLQRRDTVAKFYVPPSYYEGVEEIFSVIKPAAKIKELVDVDRVKVLSDQDLTCSSKIAYIEGQLNNLSDEASKLQVKEQESLIEAESKLKSSLDLKKREAKQVKTDLTKAGFSKLQDLEKEKNHLKILIGSVISFNNV</sequence>
<gene>
    <name evidence="1" type="ORF">Cgig2_021096</name>
</gene>
<accession>A0A9Q1QAV8</accession>
<dbReference type="OrthoDB" id="1194411at2759"/>
<evidence type="ECO:0000313" key="2">
    <source>
        <dbReference type="Proteomes" id="UP001153076"/>
    </source>
</evidence>
<evidence type="ECO:0000313" key="1">
    <source>
        <dbReference type="EMBL" id="KAJ8435463.1"/>
    </source>
</evidence>
<evidence type="ECO:0008006" key="3">
    <source>
        <dbReference type="Google" id="ProtNLM"/>
    </source>
</evidence>
<name>A0A9Q1QAV8_9CARY</name>
<dbReference type="EMBL" id="JAKOGI010000411">
    <property type="protein sequence ID" value="KAJ8435463.1"/>
    <property type="molecule type" value="Genomic_DNA"/>
</dbReference>